<sequence length="78" mass="7685">MGLDDLSGGDLPAAQSGGEVGGVELVKRVGHQGPPEVKGRQASGERAGGLFPAGDTVALWTGRPVPGAGPLPGRRAST</sequence>
<reference evidence="2 3" key="1">
    <citation type="submission" date="2019-12" db="EMBL/GenBank/DDBJ databases">
        <title>Whole genome shotgun sequence of Streptomyces hygroscopicus subsp. glebosus NBRC 13786.</title>
        <authorList>
            <person name="Ichikawa N."/>
            <person name="Kimura A."/>
            <person name="Kitahashi Y."/>
            <person name="Komaki H."/>
            <person name="Tamura T."/>
        </authorList>
    </citation>
    <scope>NUCLEOTIDE SEQUENCE [LARGE SCALE GENOMIC DNA]</scope>
    <source>
        <strain evidence="2 3">NBRC 13786</strain>
    </source>
</reference>
<feature type="region of interest" description="Disordered" evidence="1">
    <location>
        <begin position="1"/>
        <end position="20"/>
    </location>
</feature>
<evidence type="ECO:0000256" key="1">
    <source>
        <dbReference type="SAM" id="MobiDB-lite"/>
    </source>
</evidence>
<dbReference type="Proteomes" id="UP000430079">
    <property type="component" value="Unassembled WGS sequence"/>
</dbReference>
<dbReference type="EMBL" id="BLIO01000001">
    <property type="protein sequence ID" value="GFE13016.1"/>
    <property type="molecule type" value="Genomic_DNA"/>
</dbReference>
<comment type="caution">
    <text evidence="2">The sequence shown here is derived from an EMBL/GenBank/DDBJ whole genome shotgun (WGS) entry which is preliminary data.</text>
</comment>
<evidence type="ECO:0000313" key="3">
    <source>
        <dbReference type="Proteomes" id="UP000430079"/>
    </source>
</evidence>
<proteinExistence type="predicted"/>
<feature type="region of interest" description="Disordered" evidence="1">
    <location>
        <begin position="30"/>
        <end position="78"/>
    </location>
</feature>
<organism evidence="2 3">
    <name type="scientific">Streptomyces glebosus</name>
    <dbReference type="NCBI Taxonomy" id="249580"/>
    <lineage>
        <taxon>Bacteria</taxon>
        <taxon>Bacillati</taxon>
        <taxon>Actinomycetota</taxon>
        <taxon>Actinomycetes</taxon>
        <taxon>Kitasatosporales</taxon>
        <taxon>Streptomycetaceae</taxon>
        <taxon>Streptomyces</taxon>
    </lineage>
</organism>
<evidence type="ECO:0000313" key="2">
    <source>
        <dbReference type="EMBL" id="GFE13016.1"/>
    </source>
</evidence>
<gene>
    <name evidence="2" type="ORF">Sgleb_10630</name>
</gene>
<accession>A0A640SSD3</accession>
<dbReference type="AlphaFoldDB" id="A0A640SSD3"/>
<name>A0A640SSD3_9ACTN</name>
<keyword evidence="3" id="KW-1185">Reference proteome</keyword>
<protein>
    <submittedName>
        <fullName evidence="2">Uncharacterized protein</fullName>
    </submittedName>
</protein>